<dbReference type="Gene3D" id="3.90.1010.10">
    <property type="match status" value="1"/>
</dbReference>
<dbReference type="SUPFAM" id="SSF82649">
    <property type="entry name" value="SufE/NifU"/>
    <property type="match status" value="1"/>
</dbReference>
<proteinExistence type="predicted"/>
<feature type="region of interest" description="Disordered" evidence="1">
    <location>
        <begin position="25"/>
        <end position="46"/>
    </location>
</feature>
<comment type="caution">
    <text evidence="3">The sequence shown here is derived from an EMBL/GenBank/DDBJ whole genome shotgun (WGS) entry which is preliminary data.</text>
</comment>
<dbReference type="CDD" id="cd06664">
    <property type="entry name" value="IscU_like"/>
    <property type="match status" value="1"/>
</dbReference>
<reference evidence="3 4" key="1">
    <citation type="submission" date="2023-07" db="EMBL/GenBank/DDBJ databases">
        <title>Genomic Encyclopedia of Type Strains, Phase IV (KMG-IV): sequencing the most valuable type-strain genomes for metagenomic binning, comparative biology and taxonomic classification.</title>
        <authorList>
            <person name="Goeker M."/>
        </authorList>
    </citation>
    <scope>NUCLEOTIDE SEQUENCE [LARGE SCALE GENOMIC DNA]</scope>
    <source>
        <strain evidence="3 4">NIO-1023</strain>
    </source>
</reference>
<dbReference type="Pfam" id="PF01592">
    <property type="entry name" value="NifU_N"/>
    <property type="match status" value="1"/>
</dbReference>
<sequence length="153" mass="16416">MTNTTGRMDALKTLYKQVILEHSRHPRNYGDLPGATHTEGGHNPSCGDQLQLQLKLEGDHLQAVQFTAKGCAISTASASLMTQAVKGRTPAEALDLAERFRQMLRTGDAPADLGDLAALQGVSALATRTKCASLPWQTLEVMLKGEGRATTED</sequence>
<keyword evidence="4" id="KW-1185">Reference proteome</keyword>
<feature type="domain" description="NIF system FeS cluster assembly NifU N-terminal" evidence="2">
    <location>
        <begin position="15"/>
        <end position="131"/>
    </location>
</feature>
<dbReference type="PANTHER" id="PTHR10093">
    <property type="entry name" value="IRON-SULFUR CLUSTER ASSEMBLY ENZYME NIFU HOMOLOG"/>
    <property type="match status" value="1"/>
</dbReference>
<name>A0ABT9M9T6_9DEIO</name>
<organism evidence="3 4">
    <name type="scientific">Deinococcus enclensis</name>
    <dbReference type="NCBI Taxonomy" id="1049582"/>
    <lineage>
        <taxon>Bacteria</taxon>
        <taxon>Thermotogati</taxon>
        <taxon>Deinococcota</taxon>
        <taxon>Deinococci</taxon>
        <taxon>Deinococcales</taxon>
        <taxon>Deinococcaceae</taxon>
        <taxon>Deinococcus</taxon>
    </lineage>
</organism>
<dbReference type="RefSeq" id="WP_022801473.1">
    <property type="nucleotide sequence ID" value="NZ_JAURUR010000001.1"/>
</dbReference>
<evidence type="ECO:0000313" key="3">
    <source>
        <dbReference type="EMBL" id="MDP9763333.1"/>
    </source>
</evidence>
<evidence type="ECO:0000259" key="2">
    <source>
        <dbReference type="Pfam" id="PF01592"/>
    </source>
</evidence>
<dbReference type="Proteomes" id="UP001232163">
    <property type="component" value="Unassembled WGS sequence"/>
</dbReference>
<dbReference type="InterPro" id="IPR002871">
    <property type="entry name" value="NIF_FeS_clus_asmbl_NifU_N"/>
</dbReference>
<dbReference type="EMBL" id="JAURUR010000001">
    <property type="protein sequence ID" value="MDP9763333.1"/>
    <property type="molecule type" value="Genomic_DNA"/>
</dbReference>
<evidence type="ECO:0000256" key="1">
    <source>
        <dbReference type="SAM" id="MobiDB-lite"/>
    </source>
</evidence>
<accession>A0ABT9M9T6</accession>
<protein>
    <submittedName>
        <fullName evidence="3">Nitrogen fixation NifU-like protein</fullName>
    </submittedName>
</protein>
<evidence type="ECO:0000313" key="4">
    <source>
        <dbReference type="Proteomes" id="UP001232163"/>
    </source>
</evidence>
<gene>
    <name evidence="3" type="ORF">QO006_000746</name>
</gene>
<dbReference type="NCBIfam" id="TIGR01994">
    <property type="entry name" value="SUF_scaf_2"/>
    <property type="match status" value="1"/>
</dbReference>